<dbReference type="PROSITE" id="PS51819">
    <property type="entry name" value="VOC"/>
    <property type="match status" value="2"/>
</dbReference>
<keyword evidence="2" id="KW-0560">Oxidoreductase</keyword>
<dbReference type="Pfam" id="PF00903">
    <property type="entry name" value="Glyoxalase"/>
    <property type="match status" value="1"/>
</dbReference>
<feature type="domain" description="VOC" evidence="1">
    <location>
        <begin position="17"/>
        <end position="161"/>
    </location>
</feature>
<keyword evidence="2" id="KW-0456">Lyase</keyword>
<protein>
    <submittedName>
        <fullName evidence="2">Catechol 2,3-dioxygenase-like lactoylglutathione lyase family enzyme</fullName>
    </submittedName>
</protein>
<keyword evidence="3" id="KW-1185">Reference proteome</keyword>
<dbReference type="Gene3D" id="3.10.180.10">
    <property type="entry name" value="2,3-Dihydroxybiphenyl 1,2-Dioxygenase, domain 1"/>
    <property type="match status" value="2"/>
</dbReference>
<dbReference type="InterPro" id="IPR004360">
    <property type="entry name" value="Glyas_Fos-R_dOase_dom"/>
</dbReference>
<dbReference type="RefSeq" id="WP_121065176.1">
    <property type="nucleotide sequence ID" value="NZ_RBIQ01000007.1"/>
</dbReference>
<dbReference type="GO" id="GO:0051213">
    <property type="term" value="F:dioxygenase activity"/>
    <property type="evidence" value="ECO:0007669"/>
    <property type="project" value="UniProtKB-KW"/>
</dbReference>
<dbReference type="SUPFAM" id="SSF54593">
    <property type="entry name" value="Glyoxalase/Bleomycin resistance protein/Dihydroxybiphenyl dioxygenase"/>
    <property type="match status" value="2"/>
</dbReference>
<proteinExistence type="predicted"/>
<evidence type="ECO:0000259" key="1">
    <source>
        <dbReference type="PROSITE" id="PS51819"/>
    </source>
</evidence>
<gene>
    <name evidence="2" type="ORF">CLV91_1334</name>
</gene>
<dbReference type="EMBL" id="RBIQ01000007">
    <property type="protein sequence ID" value="RKR15252.1"/>
    <property type="molecule type" value="Genomic_DNA"/>
</dbReference>
<dbReference type="InterPro" id="IPR029068">
    <property type="entry name" value="Glyas_Bleomycin-R_OHBP_Dase"/>
</dbReference>
<feature type="domain" description="VOC" evidence="1">
    <location>
        <begin position="176"/>
        <end position="326"/>
    </location>
</feature>
<dbReference type="Proteomes" id="UP000269412">
    <property type="component" value="Unassembled WGS sequence"/>
</dbReference>
<sequence length="328" mass="37490">MLKHNLHFKNSDSNLKGFQEVVFSVYNIEKWEAFLKNICGWKVVYKNTADKNLNTLWHLNEDVKIEEILLINPGDTDGFLRLVKFHNVAQEQIRSGAQIWDSGGIFDVNTRVKDMETMYRNFQNEGWNGFTDPHRFTFGKFDVAEVLLKGPDGVTIAIMQRFYPPLEGFEFEKTSRFFNSTTICKNYKKTLSFFTDILGFKFYFESPGDKRENGNNVIGIPPNINGGITAPVCVIHPEGKNFGSIELLETKELKGKDCSHLAKPPNLGILMLRFPVKDAETYAKKIVEKGGELNTEVQVLEINPYGKIKAFSIRTPDGVWLEFLEIID</sequence>
<name>A0A495EEE9_9FLAO</name>
<dbReference type="GO" id="GO:0016829">
    <property type="term" value="F:lyase activity"/>
    <property type="evidence" value="ECO:0007669"/>
    <property type="project" value="UniProtKB-KW"/>
</dbReference>
<dbReference type="OrthoDB" id="9795618at2"/>
<dbReference type="InterPro" id="IPR037523">
    <property type="entry name" value="VOC_core"/>
</dbReference>
<dbReference type="AlphaFoldDB" id="A0A495EEE9"/>
<reference evidence="2 3" key="1">
    <citation type="submission" date="2018-10" db="EMBL/GenBank/DDBJ databases">
        <title>Genomic Encyclopedia of Archaeal and Bacterial Type Strains, Phase II (KMG-II): from individual species to whole genera.</title>
        <authorList>
            <person name="Goeker M."/>
        </authorList>
    </citation>
    <scope>NUCLEOTIDE SEQUENCE [LARGE SCALE GENOMIC DNA]</scope>
    <source>
        <strain evidence="2 3">DSM 25230</strain>
    </source>
</reference>
<accession>A0A495EEE9</accession>
<organism evidence="2 3">
    <name type="scientific">Maribacter vaceletii</name>
    <dbReference type="NCBI Taxonomy" id="1206816"/>
    <lineage>
        <taxon>Bacteria</taxon>
        <taxon>Pseudomonadati</taxon>
        <taxon>Bacteroidota</taxon>
        <taxon>Flavobacteriia</taxon>
        <taxon>Flavobacteriales</taxon>
        <taxon>Flavobacteriaceae</taxon>
        <taxon>Maribacter</taxon>
    </lineage>
</organism>
<evidence type="ECO:0000313" key="3">
    <source>
        <dbReference type="Proteomes" id="UP000269412"/>
    </source>
</evidence>
<comment type="caution">
    <text evidence="2">The sequence shown here is derived from an EMBL/GenBank/DDBJ whole genome shotgun (WGS) entry which is preliminary data.</text>
</comment>
<keyword evidence="2" id="KW-0223">Dioxygenase</keyword>
<evidence type="ECO:0000313" key="2">
    <source>
        <dbReference type="EMBL" id="RKR15252.1"/>
    </source>
</evidence>